<accession>A0AAW0QSA1</accession>
<gene>
    <name evidence="2" type="ORF">PG999_009993</name>
</gene>
<keyword evidence="3" id="KW-1185">Reference proteome</keyword>
<dbReference type="Proteomes" id="UP001392437">
    <property type="component" value="Unassembled WGS sequence"/>
</dbReference>
<sequence>MSTYEADSSDESDYDRRMADLKSQLAAMEQQAANKKKAKDALQALTRRIEKQEKLPSHGCGDVLVYRYSESTIDLRKDTVSILVFVLLTRYLNKGQIEALAAHTPTLHKASGCLKNQKEFPSTWYENYLRWKKTNPEAASLYFKEVTEAILTADDIGDKRHDGHVNEKLVYHDGGESVRKRRRVASDAQELPNNFNPSIPLPSPVYSLGVTLPFRYTAPHSVQLDALLGNGTFLAGAVRTSRRWRANARTHTFGVAFPNDMNEDALVVIATSQKSVEGLTEYLIPMPPMT</sequence>
<dbReference type="EMBL" id="JAQQWP010000008">
    <property type="protein sequence ID" value="KAK8106634.1"/>
    <property type="molecule type" value="Genomic_DNA"/>
</dbReference>
<evidence type="ECO:0000313" key="2">
    <source>
        <dbReference type="EMBL" id="KAK8106634.1"/>
    </source>
</evidence>
<reference evidence="2 3" key="1">
    <citation type="submission" date="2023-01" db="EMBL/GenBank/DDBJ databases">
        <title>Analysis of 21 Apiospora genomes using comparative genomics revels a genus with tremendous synthesis potential of carbohydrate active enzymes and secondary metabolites.</title>
        <authorList>
            <person name="Sorensen T."/>
        </authorList>
    </citation>
    <scope>NUCLEOTIDE SEQUENCE [LARGE SCALE GENOMIC DNA]</scope>
    <source>
        <strain evidence="2 3">CBS 117206</strain>
    </source>
</reference>
<feature type="coiled-coil region" evidence="1">
    <location>
        <begin position="11"/>
        <end position="55"/>
    </location>
</feature>
<protein>
    <submittedName>
        <fullName evidence="2">Uncharacterized protein</fullName>
    </submittedName>
</protein>
<evidence type="ECO:0000313" key="3">
    <source>
        <dbReference type="Proteomes" id="UP001392437"/>
    </source>
</evidence>
<keyword evidence="1" id="KW-0175">Coiled coil</keyword>
<dbReference type="AlphaFoldDB" id="A0AAW0QSA1"/>
<comment type="caution">
    <text evidence="2">The sequence shown here is derived from an EMBL/GenBank/DDBJ whole genome shotgun (WGS) entry which is preliminary data.</text>
</comment>
<proteinExistence type="predicted"/>
<organism evidence="2 3">
    <name type="scientific">Apiospora kogelbergensis</name>
    <dbReference type="NCBI Taxonomy" id="1337665"/>
    <lineage>
        <taxon>Eukaryota</taxon>
        <taxon>Fungi</taxon>
        <taxon>Dikarya</taxon>
        <taxon>Ascomycota</taxon>
        <taxon>Pezizomycotina</taxon>
        <taxon>Sordariomycetes</taxon>
        <taxon>Xylariomycetidae</taxon>
        <taxon>Amphisphaeriales</taxon>
        <taxon>Apiosporaceae</taxon>
        <taxon>Apiospora</taxon>
    </lineage>
</organism>
<name>A0AAW0QSA1_9PEZI</name>
<evidence type="ECO:0000256" key="1">
    <source>
        <dbReference type="SAM" id="Coils"/>
    </source>
</evidence>